<evidence type="ECO:0000256" key="1">
    <source>
        <dbReference type="ARBA" id="ARBA00007228"/>
    </source>
</evidence>
<evidence type="ECO:0000313" key="6">
    <source>
        <dbReference type="Proteomes" id="UP000008641"/>
    </source>
</evidence>
<evidence type="ECO:0000256" key="3">
    <source>
        <dbReference type="ARBA" id="ARBA00022679"/>
    </source>
</evidence>
<dbReference type="InterPro" id="IPR029026">
    <property type="entry name" value="tRNA_m1G_MTases_N"/>
</dbReference>
<name>F0P034_WEEVC</name>
<keyword evidence="2 5" id="KW-0489">Methyltransferase</keyword>
<dbReference type="InterPro" id="IPR013123">
    <property type="entry name" value="SpoU_subst-bd"/>
</dbReference>
<organism evidence="5 6">
    <name type="scientific">Weeksella virosa (strain ATCC 43766 / DSM 16922 / JCM 21250 / CCUG 30538 / CDC 9751 / IAM 14551 / NBRC 16016 / NCTC 11634 / CL345/78)</name>
    <dbReference type="NCBI Taxonomy" id="865938"/>
    <lineage>
        <taxon>Bacteria</taxon>
        <taxon>Pseudomonadati</taxon>
        <taxon>Bacteroidota</taxon>
        <taxon>Flavobacteriia</taxon>
        <taxon>Flavobacteriales</taxon>
        <taxon>Weeksellaceae</taxon>
        <taxon>Weeksella</taxon>
    </lineage>
</organism>
<reference evidence="5 6" key="1">
    <citation type="journal article" date="2011" name="Stand. Genomic Sci.">
        <title>Complete genome sequence of Weeksella virosa type strain (9751).</title>
        <authorList>
            <person name="Lang E."/>
            <person name="Teshima H."/>
            <person name="Lucas S."/>
            <person name="Lapidus A."/>
            <person name="Hammon N."/>
            <person name="Deshpande S."/>
            <person name="Nolan M."/>
            <person name="Cheng J.F."/>
            <person name="Pitluck S."/>
            <person name="Liolios K."/>
            <person name="Pagani I."/>
            <person name="Mikhailova N."/>
            <person name="Ivanova N."/>
            <person name="Mavromatis K."/>
            <person name="Pati A."/>
            <person name="Tapia R."/>
            <person name="Han C."/>
            <person name="Goodwin L."/>
            <person name="Chen A."/>
            <person name="Palaniappan K."/>
            <person name="Land M."/>
            <person name="Hauser L."/>
            <person name="Chang Y.J."/>
            <person name="Jeffries C.D."/>
            <person name="Brambilla E.M."/>
            <person name="Kopitz M."/>
            <person name="Rohde M."/>
            <person name="Goker M."/>
            <person name="Tindall B.J."/>
            <person name="Detter J.C."/>
            <person name="Woyke T."/>
            <person name="Bristow J."/>
            <person name="Eisen J.A."/>
            <person name="Markowitz V."/>
            <person name="Hugenholtz P."/>
            <person name="Klenk H.P."/>
            <person name="Kyrpides N.C."/>
        </authorList>
    </citation>
    <scope>NUCLEOTIDE SEQUENCE [LARGE SCALE GENOMIC DNA]</scope>
    <source>
        <strain evidence="6">ATCC 43766 / DSM 16922 / JCM 21250 / NBRC 16016 / NCTC 11634 / CL345/78</strain>
    </source>
</reference>
<proteinExistence type="inferred from homology"/>
<keyword evidence="6" id="KW-1185">Reference proteome</keyword>
<dbReference type="InterPro" id="IPR001537">
    <property type="entry name" value="SpoU_MeTrfase"/>
</dbReference>
<dbReference type="PANTHER" id="PTHR43191:SF2">
    <property type="entry name" value="RRNA METHYLTRANSFERASE 3, MITOCHONDRIAL"/>
    <property type="match status" value="1"/>
</dbReference>
<dbReference type="KEGG" id="wvi:Weevi_0666"/>
<dbReference type="SMART" id="SM00967">
    <property type="entry name" value="SpoU_sub_bind"/>
    <property type="match status" value="1"/>
</dbReference>
<dbReference type="GO" id="GO:0008173">
    <property type="term" value="F:RNA methyltransferase activity"/>
    <property type="evidence" value="ECO:0007669"/>
    <property type="project" value="InterPro"/>
</dbReference>
<dbReference type="GO" id="GO:0005737">
    <property type="term" value="C:cytoplasm"/>
    <property type="evidence" value="ECO:0007669"/>
    <property type="project" value="UniProtKB-ARBA"/>
</dbReference>
<dbReference type="InterPro" id="IPR029064">
    <property type="entry name" value="Ribosomal_eL30-like_sf"/>
</dbReference>
<protein>
    <submittedName>
        <fullName evidence="5">tRNA/rRNA methyltransferase (SpoU)</fullName>
    </submittedName>
</protein>
<dbReference type="GO" id="GO:0006396">
    <property type="term" value="P:RNA processing"/>
    <property type="evidence" value="ECO:0007669"/>
    <property type="project" value="InterPro"/>
</dbReference>
<dbReference type="SUPFAM" id="SSF75217">
    <property type="entry name" value="alpha/beta knot"/>
    <property type="match status" value="1"/>
</dbReference>
<dbReference type="STRING" id="865938.Weevi_0666"/>
<dbReference type="GO" id="GO:0003723">
    <property type="term" value="F:RNA binding"/>
    <property type="evidence" value="ECO:0007669"/>
    <property type="project" value="InterPro"/>
</dbReference>
<dbReference type="EMBL" id="CP002455">
    <property type="protein sequence ID" value="ADX67381.1"/>
    <property type="molecule type" value="Genomic_DNA"/>
</dbReference>
<dbReference type="CDD" id="cd18109">
    <property type="entry name" value="SpoU-like_RNA-MTase"/>
    <property type="match status" value="1"/>
</dbReference>
<dbReference type="Pfam" id="PF00588">
    <property type="entry name" value="SpoU_methylase"/>
    <property type="match status" value="1"/>
</dbReference>
<evidence type="ECO:0000259" key="4">
    <source>
        <dbReference type="SMART" id="SM00967"/>
    </source>
</evidence>
<dbReference type="Gene3D" id="3.30.1330.30">
    <property type="match status" value="1"/>
</dbReference>
<dbReference type="eggNOG" id="COG0566">
    <property type="taxonomic scope" value="Bacteria"/>
</dbReference>
<dbReference type="HOGENOM" id="CLU_021322_3_2_10"/>
<reference evidence="6" key="2">
    <citation type="journal article" date="2011" name="Stand. Genomic Sci.">
        <title>Complete genome sequence of Weeksella virosa type strain (9751T).</title>
        <authorList>
            <person name="Lang E."/>
            <person name="Teshima H."/>
            <person name="Lucas S."/>
            <person name="Lapidus A."/>
            <person name="Hammon N."/>
            <person name="Deshpande S."/>
            <person name="Nolan M."/>
            <person name="Cheng J."/>
            <person name="Pitluck S."/>
            <person name="Liolios K."/>
            <person name="Pagani I."/>
            <person name="Mikhailova N."/>
            <person name="Ivanova N."/>
            <person name="Mavromatis K."/>
            <person name="Pati A."/>
            <person name="Tapia R."/>
            <person name="Han C."/>
            <person name="Goodwin L."/>
            <person name="Chen A."/>
            <person name="Palaniappan K."/>
            <person name="Land M."/>
            <person name="Hauser L."/>
            <person name="Chang Y."/>
            <person name="Jeffries C."/>
            <person name="Brambilla E."/>
            <person name="Kopitz M."/>
            <person name="Rohde M."/>
            <person name="Goker M."/>
            <person name="Tindall B."/>
            <person name="Detter J."/>
            <person name="Woyke T."/>
            <person name="Bristow J."/>
            <person name="Eisen J."/>
            <person name="Markowitz V."/>
            <person name="Hugenholtz P."/>
            <person name="Klenk H."/>
            <person name="Kyrpides N."/>
        </authorList>
    </citation>
    <scope>NUCLEOTIDE SEQUENCE [LARGE SCALE GENOMIC DNA]</scope>
    <source>
        <strain evidence="6">ATCC 43766 / DSM 16922 / JCM 21250 / NBRC 16016 / NCTC 11634 / CL345/78</strain>
    </source>
</reference>
<dbReference type="SUPFAM" id="SSF55315">
    <property type="entry name" value="L30e-like"/>
    <property type="match status" value="1"/>
</dbReference>
<keyword evidence="3" id="KW-0808">Transferase</keyword>
<dbReference type="InterPro" id="IPR029028">
    <property type="entry name" value="Alpha/beta_knot_MTases"/>
</dbReference>
<dbReference type="Gene3D" id="3.40.1280.10">
    <property type="match status" value="1"/>
</dbReference>
<dbReference type="InterPro" id="IPR051259">
    <property type="entry name" value="rRNA_Methyltransferase"/>
</dbReference>
<gene>
    <name evidence="5" type="ordered locus">Weevi_0666</name>
</gene>
<dbReference type="AlphaFoldDB" id="F0P034"/>
<comment type="similarity">
    <text evidence="1">Belongs to the class IV-like SAM-binding methyltransferase superfamily. RNA methyltransferase TrmH family.</text>
</comment>
<evidence type="ECO:0000256" key="2">
    <source>
        <dbReference type="ARBA" id="ARBA00022603"/>
    </source>
</evidence>
<evidence type="ECO:0000313" key="5">
    <source>
        <dbReference type="EMBL" id="ADX67381.1"/>
    </source>
</evidence>
<sequence>MLTKNAMKIITSLGSKKYRQKYNLFVVEGVKNVKEVLKSNITVKELYTTNQNFDAKGNLPVHYLSPNELKKISFLSTPNECLAVCEIPPQRSIAPVKGLTLVLDTINDPGNLGTIIRLADWFGITQIICSKESVDVYNPKVIMSTMGSFARVAVHYTDILEVIENYKYPILGAFMEGESIFQFPFPENAMLVMGSEAHGISKAVEDKITNKISIPAIGKQTESLNVAMATSIIVGEVFSQKMR</sequence>
<feature type="domain" description="RNA 2-O ribose methyltransferase substrate binding" evidence="4">
    <location>
        <begin position="26"/>
        <end position="91"/>
    </location>
</feature>
<dbReference type="GO" id="GO:0032259">
    <property type="term" value="P:methylation"/>
    <property type="evidence" value="ECO:0007669"/>
    <property type="project" value="UniProtKB-KW"/>
</dbReference>
<accession>F0P034</accession>
<dbReference type="OrthoDB" id="9785673at2"/>
<dbReference type="Pfam" id="PF22435">
    <property type="entry name" value="MRM3-like_sub_bind"/>
    <property type="match status" value="1"/>
</dbReference>
<dbReference type="InterPro" id="IPR053888">
    <property type="entry name" value="MRM3-like_sub_bind"/>
</dbReference>
<dbReference type="PANTHER" id="PTHR43191">
    <property type="entry name" value="RRNA METHYLTRANSFERASE 3"/>
    <property type="match status" value="1"/>
</dbReference>
<dbReference type="Proteomes" id="UP000008641">
    <property type="component" value="Chromosome"/>
</dbReference>